<dbReference type="InterPro" id="IPR004535">
    <property type="entry name" value="Transl_elong_SelB"/>
</dbReference>
<dbReference type="GO" id="GO:0001514">
    <property type="term" value="P:selenocysteine incorporation"/>
    <property type="evidence" value="ECO:0007669"/>
    <property type="project" value="InterPro"/>
</dbReference>
<dbReference type="InterPro" id="IPR036388">
    <property type="entry name" value="WH-like_DNA-bd_sf"/>
</dbReference>
<dbReference type="Pfam" id="PF09106">
    <property type="entry name" value="WHD_2nd_SelB"/>
    <property type="match status" value="1"/>
</dbReference>
<evidence type="ECO:0000256" key="6">
    <source>
        <dbReference type="ARBA" id="ARBA00023134"/>
    </source>
</evidence>
<dbReference type="InterPro" id="IPR057335">
    <property type="entry name" value="Beta-barrel_SelB"/>
</dbReference>
<dbReference type="RefSeq" id="WP_213543727.1">
    <property type="nucleotide sequence ID" value="NZ_AP023421.1"/>
</dbReference>
<proteinExistence type="predicted"/>
<evidence type="ECO:0000256" key="7">
    <source>
        <dbReference type="ARBA" id="ARBA00025526"/>
    </source>
</evidence>
<dbReference type="Pfam" id="PF25461">
    <property type="entry name" value="Beta-barrel_SelB"/>
    <property type="match status" value="1"/>
</dbReference>
<keyword evidence="4" id="KW-0547">Nucleotide-binding</keyword>
<dbReference type="GO" id="GO:0003746">
    <property type="term" value="F:translation elongation factor activity"/>
    <property type="evidence" value="ECO:0007669"/>
    <property type="project" value="InterPro"/>
</dbReference>
<dbReference type="AlphaFoldDB" id="A0A810QHT0"/>
<dbReference type="Gene3D" id="2.40.30.10">
    <property type="entry name" value="Translation factors"/>
    <property type="match status" value="1"/>
</dbReference>
<comment type="subcellular location">
    <subcellularLocation>
        <location evidence="1">Cytoplasm</location>
    </subcellularLocation>
</comment>
<comment type="function">
    <text evidence="7">Translation factor necessary for the incorporation of selenocysteine into proteins. It probably replaces EF-Tu for the insertion of selenocysteine directed by the UGA codon. SelB binds GTP and GDP.</text>
</comment>
<protein>
    <recommendedName>
        <fullName evidence="2">Selenocysteine-specific elongation factor</fullName>
    </recommendedName>
    <alternativeName>
        <fullName evidence="8">SelB translation factor</fullName>
    </alternativeName>
</protein>
<keyword evidence="10" id="KW-0614">Plasmid</keyword>
<dbReference type="PRINTS" id="PR00315">
    <property type="entry name" value="ELONGATNFCT"/>
</dbReference>
<dbReference type="InterPro" id="IPR015191">
    <property type="entry name" value="SelB_WHD4"/>
</dbReference>
<dbReference type="Proteomes" id="UP000679848">
    <property type="component" value="Plasmid pMM59_01"/>
</dbReference>
<feature type="domain" description="Tr-type G" evidence="9">
    <location>
        <begin position="1"/>
        <end position="177"/>
    </location>
</feature>
<keyword evidence="3" id="KW-0963">Cytoplasm</keyword>
<geneLocation type="plasmid" evidence="10 11">
    <name>pMM59_01</name>
</geneLocation>
<dbReference type="InterPro" id="IPR004161">
    <property type="entry name" value="EFTu-like_2"/>
</dbReference>
<dbReference type="InterPro" id="IPR027417">
    <property type="entry name" value="P-loop_NTPase"/>
</dbReference>
<dbReference type="NCBIfam" id="TIGR00475">
    <property type="entry name" value="selB"/>
    <property type="match status" value="1"/>
</dbReference>
<dbReference type="Pfam" id="PF00009">
    <property type="entry name" value="GTP_EFTU"/>
    <property type="match status" value="1"/>
</dbReference>
<keyword evidence="11" id="KW-1185">Reference proteome</keyword>
<dbReference type="InterPro" id="IPR015190">
    <property type="entry name" value="Elong_fac_SelB-wing-hlx_typ-2"/>
</dbReference>
<dbReference type="SUPFAM" id="SSF50447">
    <property type="entry name" value="Translation proteins"/>
    <property type="match status" value="1"/>
</dbReference>
<dbReference type="Gene3D" id="1.10.10.10">
    <property type="entry name" value="Winged helix-like DNA-binding domain superfamily/Winged helix DNA-binding domain"/>
    <property type="match status" value="1"/>
</dbReference>
<dbReference type="InterPro" id="IPR050055">
    <property type="entry name" value="EF-Tu_GTPase"/>
</dbReference>
<evidence type="ECO:0000256" key="4">
    <source>
        <dbReference type="ARBA" id="ARBA00022741"/>
    </source>
</evidence>
<dbReference type="InterPro" id="IPR009001">
    <property type="entry name" value="Transl_elong_EF1A/Init_IF2_C"/>
</dbReference>
<dbReference type="Pfam" id="PF03144">
    <property type="entry name" value="GTP_EFTU_D2"/>
    <property type="match status" value="1"/>
</dbReference>
<evidence type="ECO:0000259" key="9">
    <source>
        <dbReference type="PROSITE" id="PS51722"/>
    </source>
</evidence>
<dbReference type="SUPFAM" id="SSF50465">
    <property type="entry name" value="EF-Tu/eEF-1alpha/eIF2-gamma C-terminal domain"/>
    <property type="match status" value="1"/>
</dbReference>
<keyword evidence="5" id="KW-0648">Protein biosynthesis</keyword>
<gene>
    <name evidence="10" type="primary">selB</name>
    <name evidence="10" type="ORF">MM59RIKEN_29860</name>
</gene>
<evidence type="ECO:0000256" key="3">
    <source>
        <dbReference type="ARBA" id="ARBA00022490"/>
    </source>
</evidence>
<dbReference type="Gene3D" id="3.40.50.300">
    <property type="entry name" value="P-loop containing nucleotide triphosphate hydrolases"/>
    <property type="match status" value="1"/>
</dbReference>
<evidence type="ECO:0000313" key="11">
    <source>
        <dbReference type="Proteomes" id="UP000679848"/>
    </source>
</evidence>
<evidence type="ECO:0000256" key="2">
    <source>
        <dbReference type="ARBA" id="ARBA00015953"/>
    </source>
</evidence>
<dbReference type="GO" id="GO:0003924">
    <property type="term" value="F:GTPase activity"/>
    <property type="evidence" value="ECO:0007669"/>
    <property type="project" value="InterPro"/>
</dbReference>
<evidence type="ECO:0000313" key="10">
    <source>
        <dbReference type="EMBL" id="BCK85667.1"/>
    </source>
</evidence>
<dbReference type="InterPro" id="IPR036390">
    <property type="entry name" value="WH_DNA-bd_sf"/>
</dbReference>
<dbReference type="SUPFAM" id="SSF46785">
    <property type="entry name" value="Winged helix' DNA-binding domain"/>
    <property type="match status" value="2"/>
</dbReference>
<organism evidence="10 11">
    <name type="scientific">Pusillibacter faecalis</name>
    <dbReference type="NCBI Taxonomy" id="2714358"/>
    <lineage>
        <taxon>Bacteria</taxon>
        <taxon>Bacillati</taxon>
        <taxon>Bacillota</taxon>
        <taxon>Clostridia</taxon>
        <taxon>Eubacteriales</taxon>
        <taxon>Oscillospiraceae</taxon>
        <taxon>Pusillibacter</taxon>
    </lineage>
</organism>
<evidence type="ECO:0000256" key="1">
    <source>
        <dbReference type="ARBA" id="ARBA00004496"/>
    </source>
</evidence>
<evidence type="ECO:0000256" key="8">
    <source>
        <dbReference type="ARBA" id="ARBA00031615"/>
    </source>
</evidence>
<dbReference type="GO" id="GO:0005829">
    <property type="term" value="C:cytosol"/>
    <property type="evidence" value="ECO:0007669"/>
    <property type="project" value="TreeGrafter"/>
</dbReference>
<name>A0A810QHT0_9FIRM</name>
<reference evidence="10" key="1">
    <citation type="submission" date="2020-09" db="EMBL/GenBank/DDBJ databases">
        <title>New species isolated from human feces.</title>
        <authorList>
            <person name="Kitahara M."/>
            <person name="Shigeno Y."/>
            <person name="Shime M."/>
            <person name="Matsumoto Y."/>
            <person name="Nakamura S."/>
            <person name="Motooka D."/>
            <person name="Fukuoka S."/>
            <person name="Nishikawa H."/>
            <person name="Benno Y."/>
        </authorList>
    </citation>
    <scope>NUCLEOTIDE SEQUENCE</scope>
    <source>
        <strain evidence="10">MM59</strain>
        <plasmid evidence="10">pMM59_01</plasmid>
    </source>
</reference>
<dbReference type="EMBL" id="AP023421">
    <property type="protein sequence ID" value="BCK85667.1"/>
    <property type="molecule type" value="Genomic_DNA"/>
</dbReference>
<dbReference type="CDD" id="cd03696">
    <property type="entry name" value="SelB_II"/>
    <property type="match status" value="1"/>
</dbReference>
<dbReference type="PROSITE" id="PS51722">
    <property type="entry name" value="G_TR_2"/>
    <property type="match status" value="1"/>
</dbReference>
<dbReference type="Pfam" id="PF09107">
    <property type="entry name" value="WHD_3rd_SelB"/>
    <property type="match status" value="1"/>
</dbReference>
<keyword evidence="6" id="KW-0342">GTP-binding</keyword>
<dbReference type="SUPFAM" id="SSF52540">
    <property type="entry name" value="P-loop containing nucleoside triphosphate hydrolases"/>
    <property type="match status" value="1"/>
</dbReference>
<dbReference type="PANTHER" id="PTHR43721:SF22">
    <property type="entry name" value="ELONGATION FACTOR TU, MITOCHONDRIAL"/>
    <property type="match status" value="1"/>
</dbReference>
<dbReference type="GO" id="GO:0005525">
    <property type="term" value="F:GTP binding"/>
    <property type="evidence" value="ECO:0007669"/>
    <property type="project" value="UniProtKB-KW"/>
</dbReference>
<dbReference type="KEGG" id="pfaa:MM59RIKEN_29860"/>
<dbReference type="GO" id="GO:0003723">
    <property type="term" value="F:RNA binding"/>
    <property type="evidence" value="ECO:0007669"/>
    <property type="project" value="InterPro"/>
</dbReference>
<dbReference type="CDD" id="cd15491">
    <property type="entry name" value="selB_III"/>
    <property type="match status" value="1"/>
</dbReference>
<accession>A0A810QHT0</accession>
<dbReference type="PANTHER" id="PTHR43721">
    <property type="entry name" value="ELONGATION FACTOR TU-RELATED"/>
    <property type="match status" value="1"/>
</dbReference>
<dbReference type="Gene3D" id="1.10.10.2770">
    <property type="match status" value="1"/>
</dbReference>
<dbReference type="InterPro" id="IPR000795">
    <property type="entry name" value="T_Tr_GTP-bd_dom"/>
</dbReference>
<sequence>MKHVVIGTAGHVDHGKTELIRALTGIDTDRLPEEKARGLTIEPGFAHLDFEDGSQSGIVDVPGHEKFIHHMLCGAAGMDFVMLVVAADEGWMPQTAEHLEILSLLGLREGLVVLTKADLVNADRLLAAEREAREQVRGTFLDGKPVTAVSARTGHGIPGLRSLLQNMVQRVQERNPLLSFRLPIDRVFTVEGFGTVVTGTLLEGRIRCRGVAELAPSGRATRVRGLQVHGRDVWEAEAGQRVAVNLAGVKKRELHRGDTLVAPGSLPASLTADVRLQLLPSSRRTIRTGTQVHLYHGASAYLARVVLLECGVLHPGESAYAQLRLAEPFAARCGDRFVIRFLSPLETIGGGVILDPLPCRHKRGDPAVLSALTVLEKGDGAQRILQVLAAGGMPALAELSKALALPPDSLNSELRPLLSRGEVLEPLPHRYLSAAALEQFRIRCCGILERYHTAQPLHSGIRPAELRQKALASLDADAANAVLSMLVQLGELQRAGERYALPGFQVRLTRRQSTIRETLLALCEKSSAKAVKSEDLLRGFSLRDQADCRQVLESLLTGGELIPLTQGLLCSAAEMRRCRQTAEAWFTAHETLTLAQFRDLLGSSRDYALLVLEFWDRQGLTQREGNARRLVSDSFFTWE</sequence>
<dbReference type="InterPro" id="IPR009000">
    <property type="entry name" value="Transl_B-barrel_sf"/>
</dbReference>
<evidence type="ECO:0000256" key="5">
    <source>
        <dbReference type="ARBA" id="ARBA00022917"/>
    </source>
</evidence>
<dbReference type="CDD" id="cd04171">
    <property type="entry name" value="SelB"/>
    <property type="match status" value="1"/>
</dbReference>